<keyword evidence="2" id="KW-0472">Membrane</keyword>
<dbReference type="Pfam" id="PF13715">
    <property type="entry name" value="CarbopepD_reg_2"/>
    <property type="match status" value="1"/>
</dbReference>
<proteinExistence type="predicted"/>
<dbReference type="InterPro" id="IPR036942">
    <property type="entry name" value="Beta-barrel_TonB_sf"/>
</dbReference>
<dbReference type="Proteomes" id="UP000321080">
    <property type="component" value="Unassembled WGS sequence"/>
</dbReference>
<dbReference type="InterPro" id="IPR008969">
    <property type="entry name" value="CarboxyPept-like_regulatory"/>
</dbReference>
<comment type="caution">
    <text evidence="6">The sequence shown here is derived from an EMBL/GenBank/DDBJ whole genome shotgun (WGS) entry which is preliminary data.</text>
</comment>
<dbReference type="PANTHER" id="PTHR40980:SF5">
    <property type="entry name" value="TONB-DEPENDENT RECEPTOR"/>
    <property type="match status" value="1"/>
</dbReference>
<accession>A0A5C7GHX0</accession>
<dbReference type="RefSeq" id="WP_147768903.1">
    <property type="nucleotide sequence ID" value="NZ_VRKQ01000010.1"/>
</dbReference>
<feature type="signal peptide" evidence="4">
    <location>
        <begin position="1"/>
        <end position="18"/>
    </location>
</feature>
<dbReference type="InterPro" id="IPR012910">
    <property type="entry name" value="Plug_dom"/>
</dbReference>
<feature type="domain" description="TonB-dependent receptor plug" evidence="5">
    <location>
        <begin position="129"/>
        <end position="229"/>
    </location>
</feature>
<evidence type="ECO:0000313" key="6">
    <source>
        <dbReference type="EMBL" id="TXG37400.1"/>
    </source>
</evidence>
<protein>
    <submittedName>
        <fullName evidence="6">TonB-dependent receptor plug domain-containing protein</fullName>
    </submittedName>
</protein>
<dbReference type="EMBL" id="VRKQ01000010">
    <property type="protein sequence ID" value="TXG37400.1"/>
    <property type="molecule type" value="Genomic_DNA"/>
</dbReference>
<dbReference type="SUPFAM" id="SSF49464">
    <property type="entry name" value="Carboxypeptidase regulatory domain-like"/>
    <property type="match status" value="1"/>
</dbReference>
<dbReference type="InterPro" id="IPR037066">
    <property type="entry name" value="Plug_dom_sf"/>
</dbReference>
<comment type="subcellular location">
    <subcellularLocation>
        <location evidence="1">Cell outer membrane</location>
    </subcellularLocation>
</comment>
<organism evidence="6 7">
    <name type="scientific">Seonamhaeicola maritimus</name>
    <dbReference type="NCBI Taxonomy" id="2591822"/>
    <lineage>
        <taxon>Bacteria</taxon>
        <taxon>Pseudomonadati</taxon>
        <taxon>Bacteroidota</taxon>
        <taxon>Flavobacteriia</taxon>
        <taxon>Flavobacteriales</taxon>
        <taxon>Flavobacteriaceae</taxon>
    </lineage>
</organism>
<dbReference type="Gene3D" id="2.60.40.1120">
    <property type="entry name" value="Carboxypeptidase-like, regulatory domain"/>
    <property type="match status" value="1"/>
</dbReference>
<dbReference type="SUPFAM" id="SSF56935">
    <property type="entry name" value="Porins"/>
    <property type="match status" value="1"/>
</dbReference>
<dbReference type="Gene3D" id="2.40.170.20">
    <property type="entry name" value="TonB-dependent receptor, beta-barrel domain"/>
    <property type="match status" value="1"/>
</dbReference>
<keyword evidence="3" id="KW-0998">Cell outer membrane</keyword>
<reference evidence="6 7" key="1">
    <citation type="submission" date="2019-08" db="EMBL/GenBank/DDBJ databases">
        <title>Seonamhaeicola sediminis sp. nov., isolated from marine sediment.</title>
        <authorList>
            <person name="Cao W.R."/>
        </authorList>
    </citation>
    <scope>NUCLEOTIDE SEQUENCE [LARGE SCALE GENOMIC DNA]</scope>
    <source>
        <strain evidence="6 7">1505</strain>
    </source>
</reference>
<keyword evidence="6" id="KW-0675">Receptor</keyword>
<dbReference type="Gene3D" id="2.170.130.10">
    <property type="entry name" value="TonB-dependent receptor, plug domain"/>
    <property type="match status" value="1"/>
</dbReference>
<keyword evidence="7" id="KW-1185">Reference proteome</keyword>
<dbReference type="AlphaFoldDB" id="A0A5C7GHX0"/>
<feature type="chain" id="PRO_5022786771" evidence="4">
    <location>
        <begin position="19"/>
        <end position="913"/>
    </location>
</feature>
<evidence type="ECO:0000256" key="3">
    <source>
        <dbReference type="ARBA" id="ARBA00023237"/>
    </source>
</evidence>
<evidence type="ECO:0000256" key="4">
    <source>
        <dbReference type="SAM" id="SignalP"/>
    </source>
</evidence>
<evidence type="ECO:0000256" key="2">
    <source>
        <dbReference type="ARBA" id="ARBA00023136"/>
    </source>
</evidence>
<dbReference type="PANTHER" id="PTHR40980">
    <property type="entry name" value="PLUG DOMAIN-CONTAINING PROTEIN"/>
    <property type="match status" value="1"/>
</dbReference>
<dbReference type="OrthoDB" id="9768470at2"/>
<evidence type="ECO:0000256" key="1">
    <source>
        <dbReference type="ARBA" id="ARBA00004442"/>
    </source>
</evidence>
<gene>
    <name evidence="6" type="ORF">FUA22_12670</name>
</gene>
<keyword evidence="4" id="KW-0732">Signal</keyword>
<name>A0A5C7GHX0_9FLAO</name>
<dbReference type="GO" id="GO:0009279">
    <property type="term" value="C:cell outer membrane"/>
    <property type="evidence" value="ECO:0007669"/>
    <property type="project" value="UniProtKB-SubCell"/>
</dbReference>
<evidence type="ECO:0000313" key="7">
    <source>
        <dbReference type="Proteomes" id="UP000321080"/>
    </source>
</evidence>
<evidence type="ECO:0000259" key="5">
    <source>
        <dbReference type="Pfam" id="PF07715"/>
    </source>
</evidence>
<dbReference type="Pfam" id="PF07715">
    <property type="entry name" value="Plug"/>
    <property type="match status" value="1"/>
</dbReference>
<sequence>MKKFTLLLVLLMSVFSFAQNTGSVSGKLTDKEYNNEPLAFANVLIKGTTHGTTSDMDGSYRLDNLEVGSYTLIFSFVGYETQEIAIEVLAGKITEVNVVMAASAASLDEVVITTVKTRENETALLLEQKKATVIKESIGAERLSKIGVSNAANATTKISGVTKSEGSGAIYIRGLGDRYLSTTMNGLPIPSDDVENKNINLSLFSTNIIQNVGISKTYSTSSYADQSSGNVDVVSKEYTKKGFSVGLGSGYNTNVVGLDGNFKRSIITEDVTLGFHKKKYAVVDLITRQGWDPLTKNGTGNYNISLSGGKKFDVFGKELAITIAGTHSIVHQYQEGVFRSYRSNILDNEFTDTELFTTNINSTGYVNFRLKLNNDNKIKISSLSVINSSDNVYEQGRNGLGYVFDQDPQEDGAFVRDQNYKQTVLLVNQINGEHSLTENNTLKWAAGYNYVWAQEPNRIRNEANILDENTVQYAHVGDFQQRKSSQNIEDTEYNAFIKDEISFGNPDDDEILPYKLHVGANIRQKDRVFSSLFIGVRARDFQVPSVDMFSQTFTESGFENGLVLRERDPDRYDADLNIISGFANLDFGINKRFSGNVGVRFERDELNVIWDVANYVGRVGSISKSYSEIYPSANGKYQLNEKQALRFAASFTQTLPEFKELAPFEYVSPTGRVTRGDPSLEKSDVFNLDLKWEFFPETSELISATTFYKQIKNPINLAQTRGSSGIFQYSNTGEEANVFGLEFETRLSLLENEDEESLLNFNTNITKMWFNQDLLEEYQYNGQTDSELQGASDFIVNGSLGYNNQKEKEFIATLTGNYSSDKIFALGSPEDFANSAVLYNDEIIEKGFFTMDLVMSKQLTDKLLLKFVGRNLLNPEIEQTQLIRDINTSEVTNATVSSYKKGSLLSLSLKYTF</sequence>